<evidence type="ECO:0000313" key="2">
    <source>
        <dbReference type="Proteomes" id="UP001144256"/>
    </source>
</evidence>
<sequence length="344" mass="40285">MLQLYTPILKWKKGEQDALQKLSEEHRKKIIPLIELIDYIEPENFIETIKSCFNYPIYLDTIIAAEDDRDFLLSIIKNSNGLAYPVLYYDDLHETIDKIYPLVKRIAVRLTLPSDIEAPEYEDIFENIRDCKKKFADIEIDLIMDLQVIETKREANIHMSELKMVLEEFCLKDVKILNKILISCTSFPSKLSIKSGETKEFDRLDIKIFKKIYNNKRFSLLRDKLIYSDYGVTKFTDSEIDFSHLQYGILPKIKYTTQDKYIVMKGKKDHKRNVMVVSCFDMSHTIVSANYYYGKEFSFGDNQIYCKAHRLNGHGPGNNGQWVTIVANHHIVALIQQLSNLYDF</sequence>
<gene>
    <name evidence="1" type="ORF">SH1V18_03180</name>
</gene>
<dbReference type="EMBL" id="BRLB01000001">
    <property type="protein sequence ID" value="GKX27838.1"/>
    <property type="molecule type" value="Genomic_DNA"/>
</dbReference>
<comment type="caution">
    <text evidence="1">The sequence shown here is derived from an EMBL/GenBank/DDBJ whole genome shotgun (WGS) entry which is preliminary data.</text>
</comment>
<accession>A0A9W5YAQ3</accession>
<protein>
    <submittedName>
        <fullName evidence="1">Uncharacterized protein</fullName>
    </submittedName>
</protein>
<dbReference type="InterPro" id="IPR025683">
    <property type="entry name" value="Protein_beta"/>
</dbReference>
<name>A0A9W5YAQ3_9FIRM</name>
<dbReference type="RefSeq" id="WP_281811542.1">
    <property type="nucleotide sequence ID" value="NZ_BRLB01000001.1"/>
</dbReference>
<dbReference type="Proteomes" id="UP001144256">
    <property type="component" value="Unassembled WGS sequence"/>
</dbReference>
<keyword evidence="2" id="KW-1185">Reference proteome</keyword>
<organism evidence="1 2">
    <name type="scientific">Vallitalea longa</name>
    <dbReference type="NCBI Taxonomy" id="2936439"/>
    <lineage>
        <taxon>Bacteria</taxon>
        <taxon>Bacillati</taxon>
        <taxon>Bacillota</taxon>
        <taxon>Clostridia</taxon>
        <taxon>Lachnospirales</taxon>
        <taxon>Vallitaleaceae</taxon>
        <taxon>Vallitalea</taxon>
    </lineage>
</organism>
<dbReference type="AlphaFoldDB" id="A0A9W5YAQ3"/>
<dbReference type="Pfam" id="PF14350">
    <property type="entry name" value="Beta_protein"/>
    <property type="match status" value="1"/>
</dbReference>
<reference evidence="1" key="1">
    <citation type="submission" date="2022-06" db="EMBL/GenBank/DDBJ databases">
        <title>Vallitalea longa sp. nov., an anaerobic bacterium isolated from marine sediment.</title>
        <authorList>
            <person name="Hirano S."/>
            <person name="Terahara T."/>
            <person name="Mori K."/>
            <person name="Hamada M."/>
            <person name="Matsumoto R."/>
            <person name="Kobayashi T."/>
        </authorList>
    </citation>
    <scope>NUCLEOTIDE SEQUENCE</scope>
    <source>
        <strain evidence="1">SH18-1</strain>
    </source>
</reference>
<proteinExistence type="predicted"/>
<evidence type="ECO:0000313" key="1">
    <source>
        <dbReference type="EMBL" id="GKX27838.1"/>
    </source>
</evidence>